<organism evidence="4 5">
    <name type="scientific">Glaciecola petra</name>
    <dbReference type="NCBI Taxonomy" id="3075602"/>
    <lineage>
        <taxon>Bacteria</taxon>
        <taxon>Pseudomonadati</taxon>
        <taxon>Pseudomonadota</taxon>
        <taxon>Gammaproteobacteria</taxon>
        <taxon>Alteromonadales</taxon>
        <taxon>Alteromonadaceae</taxon>
        <taxon>Glaciecola</taxon>
    </lineage>
</organism>
<dbReference type="PANTHER" id="PTHR46825">
    <property type="entry name" value="D-ALANYL-D-ALANINE-CARBOXYPEPTIDASE/ENDOPEPTIDASE AMPH"/>
    <property type="match status" value="1"/>
</dbReference>
<evidence type="ECO:0000256" key="1">
    <source>
        <dbReference type="SAM" id="SignalP"/>
    </source>
</evidence>
<dbReference type="SUPFAM" id="SSF56601">
    <property type="entry name" value="beta-lactamase/transpeptidase-like"/>
    <property type="match status" value="1"/>
</dbReference>
<comment type="caution">
    <text evidence="4">The sequence shown here is derived from an EMBL/GenBank/DDBJ whole genome shotgun (WGS) entry which is preliminary data.</text>
</comment>
<proteinExistence type="predicted"/>
<dbReference type="Proteomes" id="UP001253545">
    <property type="component" value="Unassembled WGS sequence"/>
</dbReference>
<evidence type="ECO:0000259" key="3">
    <source>
        <dbReference type="Pfam" id="PF11954"/>
    </source>
</evidence>
<gene>
    <name evidence="4" type="ORF">RM552_01795</name>
</gene>
<dbReference type="InterPro" id="IPR050491">
    <property type="entry name" value="AmpC-like"/>
</dbReference>
<dbReference type="InterPro" id="IPR021860">
    <property type="entry name" value="Peptidase_S12_Pab87-rel_C"/>
</dbReference>
<dbReference type="Gene3D" id="3.40.710.10">
    <property type="entry name" value="DD-peptidase/beta-lactamase superfamily"/>
    <property type="match status" value="1"/>
</dbReference>
<feature type="chain" id="PRO_5046235919" evidence="1">
    <location>
        <begin position="22"/>
        <end position="561"/>
    </location>
</feature>
<keyword evidence="5" id="KW-1185">Reference proteome</keyword>
<feature type="domain" description="Peptidase S12 Pab87-related C-terminal" evidence="3">
    <location>
        <begin position="461"/>
        <end position="539"/>
    </location>
</feature>
<dbReference type="Pfam" id="PF00144">
    <property type="entry name" value="Beta-lactamase"/>
    <property type="match status" value="1"/>
</dbReference>
<evidence type="ECO:0000259" key="2">
    <source>
        <dbReference type="Pfam" id="PF00144"/>
    </source>
</evidence>
<feature type="domain" description="Beta-lactamase-related" evidence="2">
    <location>
        <begin position="65"/>
        <end position="402"/>
    </location>
</feature>
<dbReference type="Pfam" id="PF11954">
    <property type="entry name" value="DUF3471"/>
    <property type="match status" value="1"/>
</dbReference>
<accession>A0ABU2ZMJ1</accession>
<dbReference type="GO" id="GO:0016787">
    <property type="term" value="F:hydrolase activity"/>
    <property type="evidence" value="ECO:0007669"/>
    <property type="project" value="UniProtKB-KW"/>
</dbReference>
<name>A0ABU2ZMJ1_9ALTE</name>
<evidence type="ECO:0000313" key="5">
    <source>
        <dbReference type="Proteomes" id="UP001253545"/>
    </source>
</evidence>
<evidence type="ECO:0000313" key="4">
    <source>
        <dbReference type="EMBL" id="MDT0593574.1"/>
    </source>
</evidence>
<dbReference type="PANTHER" id="PTHR46825:SF15">
    <property type="entry name" value="BETA-LACTAMASE-RELATED DOMAIN-CONTAINING PROTEIN"/>
    <property type="match status" value="1"/>
</dbReference>
<dbReference type="Gene3D" id="2.40.128.600">
    <property type="match status" value="1"/>
</dbReference>
<keyword evidence="4" id="KW-0378">Hydrolase</keyword>
<sequence>MRTIHQTLFALSLVITSMANASHALDTSTQAVKAEPNGPLYVASTAESTKGDLILNNTLLVDTIERALNEFNTPGMAVSVVYQGESLLINGFGKANINKNIDATADTYFRLASVSKAFTSAALAILVDQGKLSWDDKVIQHLPNFTMHDPYVTREFTVTDLLTHRSGLVSGAGDSMIWPEPSGFSRDEVIHNLRYLKPEYSFRARYAYSNVLYITAGELVAKLSGQSFDDFVNEHIFTALEMPCFAGDMPSTAVKNSAMAYGHSDERGIYPVTRNNISETGLMSAAAGGMVCNAKGMSKWLHALLSQENLPFSKQQLNKMLSPETILGISSIEKEWDNTQFKSYGLGWRLSNLGHLKMVSHTGTLSGYQAYIALLPELEFGVAILNNGSNSAARGAVMQTLIKGLLEYKEIDIRHAQAQIEQSSSDWVDNYIEYLNEREQRYLTNYVSPKAISDMSIANETIVGEYRDKWFGSMHIVKENGILRISSSRMTTLKGTVLPFQDFSFKVEWDNKNAASDAFIHFTVNVNREVTSARMHPFTVAERVNHAYKDMEFIKVVSEEE</sequence>
<reference evidence="4 5" key="1">
    <citation type="submission" date="2023-09" db="EMBL/GenBank/DDBJ databases">
        <authorList>
            <person name="Rey-Velasco X."/>
        </authorList>
    </citation>
    <scope>NUCLEOTIDE SEQUENCE [LARGE SCALE GENOMIC DNA]</scope>
    <source>
        <strain evidence="4 5">P117</strain>
    </source>
</reference>
<dbReference type="EMBL" id="JAVRHX010000001">
    <property type="protein sequence ID" value="MDT0593574.1"/>
    <property type="molecule type" value="Genomic_DNA"/>
</dbReference>
<dbReference type="InterPro" id="IPR001466">
    <property type="entry name" value="Beta-lactam-related"/>
</dbReference>
<dbReference type="RefSeq" id="WP_311367082.1">
    <property type="nucleotide sequence ID" value="NZ_JAVRHX010000001.1"/>
</dbReference>
<keyword evidence="1" id="KW-0732">Signal</keyword>
<feature type="signal peptide" evidence="1">
    <location>
        <begin position="1"/>
        <end position="21"/>
    </location>
</feature>
<dbReference type="InterPro" id="IPR012338">
    <property type="entry name" value="Beta-lactam/transpept-like"/>
</dbReference>
<protein>
    <submittedName>
        <fullName evidence="4">Serine hydrolase</fullName>
    </submittedName>
</protein>